<reference evidence="2" key="1">
    <citation type="submission" date="2016-11" db="EMBL/GenBank/DDBJ databases">
        <authorList>
            <person name="Varghese N."/>
            <person name="Submissions S."/>
        </authorList>
    </citation>
    <scope>NUCLEOTIDE SEQUENCE [LARGE SCALE GENOMIC DNA]</scope>
    <source>
        <strain evidence="2">CGMCC 1.6496</strain>
    </source>
</reference>
<organism evidence="1 2">
    <name type="scientific">Virgibacillus chiguensis</name>
    <dbReference type="NCBI Taxonomy" id="411959"/>
    <lineage>
        <taxon>Bacteria</taxon>
        <taxon>Bacillati</taxon>
        <taxon>Bacillota</taxon>
        <taxon>Bacilli</taxon>
        <taxon>Bacillales</taxon>
        <taxon>Bacillaceae</taxon>
        <taxon>Virgibacillus</taxon>
    </lineage>
</organism>
<gene>
    <name evidence="1" type="ORF">SAMN05421807_11817</name>
</gene>
<keyword evidence="2" id="KW-1185">Reference proteome</keyword>
<protein>
    <submittedName>
        <fullName evidence="1">Uncharacterized protein</fullName>
    </submittedName>
</protein>
<sequence length="30" mass="3641">MNRSEKIIMNEMTYWKNLMIESNQTIAFFG</sequence>
<accession>A0A1M5WQ84</accession>
<dbReference type="Proteomes" id="UP000184079">
    <property type="component" value="Unassembled WGS sequence"/>
</dbReference>
<dbReference type="AlphaFoldDB" id="A0A1M5WQ84"/>
<evidence type="ECO:0000313" key="1">
    <source>
        <dbReference type="EMBL" id="SHH89775.1"/>
    </source>
</evidence>
<evidence type="ECO:0000313" key="2">
    <source>
        <dbReference type="Proteomes" id="UP000184079"/>
    </source>
</evidence>
<dbReference type="EMBL" id="FQXD01000018">
    <property type="protein sequence ID" value="SHH89775.1"/>
    <property type="molecule type" value="Genomic_DNA"/>
</dbReference>
<proteinExistence type="predicted"/>
<name>A0A1M5WQ84_9BACI</name>